<dbReference type="PROSITE" id="PS52016">
    <property type="entry name" value="TONB_DEPENDENT_REC_3"/>
    <property type="match status" value="1"/>
</dbReference>
<keyword evidence="1" id="KW-0472">Membrane</keyword>
<comment type="subcellular location">
    <subcellularLocation>
        <location evidence="1">Cell outer membrane</location>
        <topology evidence="1">Multi-pass membrane protein</topology>
    </subcellularLocation>
</comment>
<comment type="similarity">
    <text evidence="1">Belongs to the TonB-dependent receptor family.</text>
</comment>
<evidence type="ECO:0000259" key="3">
    <source>
        <dbReference type="Pfam" id="PF07715"/>
    </source>
</evidence>
<comment type="caution">
    <text evidence="4">The sequence shown here is derived from an EMBL/GenBank/DDBJ whole genome shotgun (WGS) entry which is preliminary data.</text>
</comment>
<dbReference type="Pfam" id="PF13715">
    <property type="entry name" value="CarbopepD_reg_2"/>
    <property type="match status" value="1"/>
</dbReference>
<proteinExistence type="inferred from homology"/>
<keyword evidence="5" id="KW-1185">Reference proteome</keyword>
<name>A0ABV0BNF2_9SPHI</name>
<dbReference type="InterPro" id="IPR023996">
    <property type="entry name" value="TonB-dep_OMP_SusC/RagA"/>
</dbReference>
<feature type="signal peptide" evidence="2">
    <location>
        <begin position="1"/>
        <end position="19"/>
    </location>
</feature>
<evidence type="ECO:0000256" key="1">
    <source>
        <dbReference type="PROSITE-ProRule" id="PRU01360"/>
    </source>
</evidence>
<evidence type="ECO:0000256" key="2">
    <source>
        <dbReference type="SAM" id="SignalP"/>
    </source>
</evidence>
<organism evidence="4 5">
    <name type="scientific">Sphingobacterium kitahiroshimense</name>
    <dbReference type="NCBI Taxonomy" id="470446"/>
    <lineage>
        <taxon>Bacteria</taxon>
        <taxon>Pseudomonadati</taxon>
        <taxon>Bacteroidota</taxon>
        <taxon>Sphingobacteriia</taxon>
        <taxon>Sphingobacteriales</taxon>
        <taxon>Sphingobacteriaceae</taxon>
        <taxon>Sphingobacterium</taxon>
    </lineage>
</organism>
<dbReference type="SUPFAM" id="SSF49464">
    <property type="entry name" value="Carboxypeptidase regulatory domain-like"/>
    <property type="match status" value="1"/>
</dbReference>
<keyword evidence="1" id="KW-0813">Transport</keyword>
<evidence type="ECO:0000313" key="4">
    <source>
        <dbReference type="EMBL" id="MEN5376350.1"/>
    </source>
</evidence>
<feature type="chain" id="PRO_5047025175" evidence="2">
    <location>
        <begin position="20"/>
        <end position="1074"/>
    </location>
</feature>
<keyword evidence="2" id="KW-0732">Signal</keyword>
<reference evidence="4 5" key="1">
    <citation type="submission" date="2024-04" db="EMBL/GenBank/DDBJ databases">
        <title>WGS of bacteria from Torrens River.</title>
        <authorList>
            <person name="Wyrsch E.R."/>
            <person name="Drigo B."/>
        </authorList>
    </citation>
    <scope>NUCLEOTIDE SEQUENCE [LARGE SCALE GENOMIC DNA]</scope>
    <source>
        <strain evidence="4 5">TWI391</strain>
    </source>
</reference>
<dbReference type="Gene3D" id="2.60.40.1120">
    <property type="entry name" value="Carboxypeptidase-like, regulatory domain"/>
    <property type="match status" value="1"/>
</dbReference>
<accession>A0ABV0BNF2</accession>
<evidence type="ECO:0000313" key="5">
    <source>
        <dbReference type="Proteomes" id="UP001409291"/>
    </source>
</evidence>
<dbReference type="Gene3D" id="2.170.130.10">
    <property type="entry name" value="TonB-dependent receptor, plug domain"/>
    <property type="match status" value="1"/>
</dbReference>
<sequence>MKTVFITLLCSVWVLLCNAQQKDPIWVKGQVHATEERKPLPGVTVKVFPGTDIAATDMNGDFTIKVNSLQDSVQISIVGYTTQTFVASHFQKQSKVYLTKKMNYLDEAMVNTGYQSLQTKDITGAVDVVSNAMLNQQTGLNIVDRLNNITSSVRFDNQPIYSPDLQKLNFSVRGLSTINGNLDPLIVLDGFIYEGNIQNIDPNNVESISILKDAAASSIWGARAGNGVILITSKKGSFQAGQRTKISLSNTFITKDKPDLKQLYEIPNKEFIDIEKMLFDKGYYFAWLNFQPHLAMTPVINLLNNRQKGLVSATDSAKTMNWLLAQDGRQNYMDEFYTTPFSNQLSLNINGGSEFNAYGLGVGYTTDRTHLDANSKKLNIQLSNSFRPVERLQIDLNVQFTDQKDLSGKPDYSKFKYTGKSVPYRAFRDEMGQEVSFDYEFNKPYLDNKFPSPYLDWGYYPLSDYKYETTERKLNEWFATTGIRYQIFPFLSANASFQWQRQEADMEHYYAKESYYTRVMINKFSAVDPFSGTIKYNVPIGAIRMLDKQTANSYTARGQLDFNKVIGKHRITGIMGAEARQNTVAGFNNSIYGYNKIPLTSVPVDHVTQFLNVAPTFSSGVIPGQSGLTKMNNRFVSFYSNWNEIYNDKYGISASFRQDGGNIFGANTNDKWSPLWSVGASWQLDKEEFFKVQWVDYLKWRTTFGYSGNVDLRKTPYPVAVSGVDSYTNYPILTIQSLNDPSLRWEKVSTLNFGIDFSFFQNRISGTVDHYIKRGKDLYGLANYDYTAWGVEGTITKNVGSMEGKGWDFTINSRNTTGAVAWNTRLLLGLNKNKTTEYFAAPFSGIASYLGNGNIQQPIVGKPLHGLSGYTWMGLNDQGMPQGLLNGQVSTDYIAMNQMAIDHPEGNETVSFIGSSKPQVFGNLINSVAYKGFELAANISYKGDYYFNKPVTDYYLLFFRGDAYPDFENRWRKPGDEAKTNVPVMTYPYDDNSNTFYNYAAINVLKADHIRLEYISLAWQKKWQLGYRSMNVRLFANASNLGILWRANKEHIDPEFAYRLSPVKTYSIGVHIDY</sequence>
<dbReference type="InterPro" id="IPR023997">
    <property type="entry name" value="TonB-dep_OMP_SusC/RagA_CS"/>
</dbReference>
<dbReference type="Proteomes" id="UP001409291">
    <property type="component" value="Unassembled WGS sequence"/>
</dbReference>
<keyword evidence="1" id="KW-0998">Cell outer membrane</keyword>
<dbReference type="InterPro" id="IPR012910">
    <property type="entry name" value="Plug_dom"/>
</dbReference>
<dbReference type="EMBL" id="JBDJNQ010000001">
    <property type="protein sequence ID" value="MEN5376350.1"/>
    <property type="molecule type" value="Genomic_DNA"/>
</dbReference>
<dbReference type="NCBIfam" id="TIGR04056">
    <property type="entry name" value="OMP_RagA_SusC"/>
    <property type="match status" value="1"/>
</dbReference>
<feature type="domain" description="TonB-dependent receptor plug" evidence="3">
    <location>
        <begin position="120"/>
        <end position="228"/>
    </location>
</feature>
<dbReference type="InterPro" id="IPR037066">
    <property type="entry name" value="Plug_dom_sf"/>
</dbReference>
<protein>
    <submittedName>
        <fullName evidence="4">SusC/RagA family TonB-linked outer membrane protein</fullName>
    </submittedName>
</protein>
<dbReference type="InterPro" id="IPR008969">
    <property type="entry name" value="CarboxyPept-like_regulatory"/>
</dbReference>
<dbReference type="InterPro" id="IPR039426">
    <property type="entry name" value="TonB-dep_rcpt-like"/>
</dbReference>
<gene>
    <name evidence="4" type="ORF">ABE541_03665</name>
</gene>
<dbReference type="SUPFAM" id="SSF56935">
    <property type="entry name" value="Porins"/>
    <property type="match status" value="1"/>
</dbReference>
<dbReference type="RefSeq" id="WP_346580633.1">
    <property type="nucleotide sequence ID" value="NZ_JBDJLH010000001.1"/>
</dbReference>
<keyword evidence="1" id="KW-0812">Transmembrane</keyword>
<dbReference type="NCBIfam" id="TIGR04057">
    <property type="entry name" value="SusC_RagA_signa"/>
    <property type="match status" value="1"/>
</dbReference>
<dbReference type="Pfam" id="PF07715">
    <property type="entry name" value="Plug"/>
    <property type="match status" value="1"/>
</dbReference>
<keyword evidence="1" id="KW-1134">Transmembrane beta strand</keyword>